<dbReference type="InterPro" id="IPR016181">
    <property type="entry name" value="Acyl_CoA_acyltransferase"/>
</dbReference>
<evidence type="ECO:0000313" key="8">
    <source>
        <dbReference type="EMBL" id="MXV63600.1"/>
    </source>
</evidence>
<dbReference type="InterPro" id="IPR000277">
    <property type="entry name" value="Cys/Met-Metab_PyrdxlP-dep_enz"/>
</dbReference>
<dbReference type="Pfam" id="PF01053">
    <property type="entry name" value="Cys_Met_Meta_PP"/>
    <property type="match status" value="1"/>
</dbReference>
<dbReference type="GO" id="GO:0003961">
    <property type="term" value="F:O-acetylhomoserine aminocarboxypropyltransferase activity"/>
    <property type="evidence" value="ECO:0007669"/>
    <property type="project" value="TreeGrafter"/>
</dbReference>
<dbReference type="OrthoDB" id="43458at2157"/>
<sequence>MYATNADLGFPSRAARTTRTDLEEWIHDARVYVAIREGALAGMLRYREAGKKGDPEFGRFAVPPQARGEGIGSALLDQVASSGYRARGGRRADSAADVRRPPVSAGSLPPTRLPENAGVTARGCSVRRVTHGEAAVIGRPCLSAGTRSFEMSSVFAPTVGFTTVRYQETRMSDDPDSHEFATNSIHAGQESDPTTRARAPPIYQTTSYEFEDTDHAAALFGLEETGNIYSRIMNPTNAMLEERIATLEGGVGALATASGMAAFDLATFILADVGDNIVSASSLYGGTYTYLTHTVAKRGIETTFVDTLDYDAYAEAIDDDTAFVHLETIGNPALVTPDIERIADIAHDHDVPLFVDNTFATPHLCRPLEHGADLVWNSTTKWIHGAGTTVGGILVDGGSFPWDEGDYPEISEPNPAYHGVNFYETFGDMAFSVVARTRGLRDLGNQQSPFDAWTTLQKLESLPLRMEKHCENAMAVAEFLEGHEQVSWVNYPGLESHETHEEASKYLEGGYGGMITFGLEGGYDAAETVCNEVELFSLLANVGDAKSLIIHPASTTHQQLTEEEKLASGTTDDLVRLSVGIEDVDDIIADLEQALESA</sequence>
<dbReference type="FunFam" id="3.40.640.10:FF:000035">
    <property type="entry name" value="O-succinylhomoserine sulfhydrylase"/>
    <property type="match status" value="1"/>
</dbReference>
<dbReference type="InterPro" id="IPR015422">
    <property type="entry name" value="PyrdxlP-dep_Trfase_small"/>
</dbReference>
<dbReference type="CDD" id="cd00614">
    <property type="entry name" value="CGS_like"/>
    <property type="match status" value="1"/>
</dbReference>
<dbReference type="InterPro" id="IPR006235">
    <property type="entry name" value="OAc-hSer/O-AcSer_sulfhydrylase"/>
</dbReference>
<dbReference type="Gene3D" id="3.40.630.30">
    <property type="match status" value="1"/>
</dbReference>
<keyword evidence="5" id="KW-0663">Pyridoxal phosphate</keyword>
<evidence type="ECO:0000259" key="7">
    <source>
        <dbReference type="PROSITE" id="PS51186"/>
    </source>
</evidence>
<protein>
    <submittedName>
        <fullName evidence="8">GNAT family N-acetyltransferase</fullName>
    </submittedName>
</protein>
<dbReference type="PANTHER" id="PTHR43797">
    <property type="entry name" value="HOMOCYSTEINE/CYSTEINE SYNTHASE"/>
    <property type="match status" value="1"/>
</dbReference>
<dbReference type="FunFam" id="3.90.1150.10:FF:000033">
    <property type="entry name" value="Cystathionine gamma-synthase"/>
    <property type="match status" value="1"/>
</dbReference>
<evidence type="ECO:0000256" key="3">
    <source>
        <dbReference type="ARBA" id="ARBA00011881"/>
    </source>
</evidence>
<evidence type="ECO:0000256" key="5">
    <source>
        <dbReference type="ARBA" id="ARBA00022898"/>
    </source>
</evidence>
<keyword evidence="9" id="KW-1185">Reference proteome</keyword>
<dbReference type="Proteomes" id="UP000434101">
    <property type="component" value="Unassembled WGS sequence"/>
</dbReference>
<proteinExistence type="inferred from homology"/>
<evidence type="ECO:0000256" key="4">
    <source>
        <dbReference type="ARBA" id="ARBA00022679"/>
    </source>
</evidence>
<evidence type="ECO:0000256" key="1">
    <source>
        <dbReference type="ARBA" id="ARBA00001933"/>
    </source>
</evidence>
<evidence type="ECO:0000256" key="2">
    <source>
        <dbReference type="ARBA" id="ARBA00009077"/>
    </source>
</evidence>
<evidence type="ECO:0000313" key="9">
    <source>
        <dbReference type="Proteomes" id="UP000434101"/>
    </source>
</evidence>
<dbReference type="GO" id="GO:0030170">
    <property type="term" value="F:pyridoxal phosphate binding"/>
    <property type="evidence" value="ECO:0007669"/>
    <property type="project" value="InterPro"/>
</dbReference>
<dbReference type="GO" id="GO:0005737">
    <property type="term" value="C:cytoplasm"/>
    <property type="evidence" value="ECO:0007669"/>
    <property type="project" value="TreeGrafter"/>
</dbReference>
<dbReference type="GO" id="GO:0071269">
    <property type="term" value="P:L-homocysteine biosynthetic process"/>
    <property type="evidence" value="ECO:0007669"/>
    <property type="project" value="TreeGrafter"/>
</dbReference>
<dbReference type="InterPro" id="IPR015424">
    <property type="entry name" value="PyrdxlP-dep_Trfase"/>
</dbReference>
<feature type="domain" description="N-acetyltransferase" evidence="7">
    <location>
        <begin position="1"/>
        <end position="142"/>
    </location>
</feature>
<feature type="region of interest" description="Disordered" evidence="6">
    <location>
        <begin position="86"/>
        <end position="119"/>
    </location>
</feature>
<dbReference type="SUPFAM" id="SSF53383">
    <property type="entry name" value="PLP-dependent transferases"/>
    <property type="match status" value="1"/>
</dbReference>
<comment type="subunit">
    <text evidence="3">Homotetramer.</text>
</comment>
<comment type="similarity">
    <text evidence="2">Belongs to the trans-sulfuration enzymes family.</text>
</comment>
<dbReference type="Gene3D" id="3.40.640.10">
    <property type="entry name" value="Type I PLP-dependent aspartate aminotransferase-like (Major domain)"/>
    <property type="match status" value="1"/>
</dbReference>
<dbReference type="InterPro" id="IPR015421">
    <property type="entry name" value="PyrdxlP-dep_Trfase_major"/>
</dbReference>
<dbReference type="GO" id="GO:0016747">
    <property type="term" value="F:acyltransferase activity, transferring groups other than amino-acyl groups"/>
    <property type="evidence" value="ECO:0007669"/>
    <property type="project" value="InterPro"/>
</dbReference>
<gene>
    <name evidence="8" type="ORF">GS429_16350</name>
</gene>
<dbReference type="GO" id="GO:0019346">
    <property type="term" value="P:transsulfuration"/>
    <property type="evidence" value="ECO:0007669"/>
    <property type="project" value="InterPro"/>
</dbReference>
<dbReference type="Gene3D" id="3.90.1150.10">
    <property type="entry name" value="Aspartate Aminotransferase, domain 1"/>
    <property type="match status" value="1"/>
</dbReference>
<dbReference type="SUPFAM" id="SSF55729">
    <property type="entry name" value="Acyl-CoA N-acyltransferases (Nat)"/>
    <property type="match status" value="1"/>
</dbReference>
<keyword evidence="4 8" id="KW-0808">Transferase</keyword>
<dbReference type="AlphaFoldDB" id="A0A6B0VPP2"/>
<comment type="caution">
    <text evidence="8">The sequence shown here is derived from an EMBL/GenBank/DDBJ whole genome shotgun (WGS) entry which is preliminary data.</text>
</comment>
<dbReference type="PROSITE" id="PS51186">
    <property type="entry name" value="GNAT"/>
    <property type="match status" value="1"/>
</dbReference>
<dbReference type="Pfam" id="PF13508">
    <property type="entry name" value="Acetyltransf_7"/>
    <property type="match status" value="1"/>
</dbReference>
<dbReference type="GO" id="GO:0004124">
    <property type="term" value="F:cysteine synthase activity"/>
    <property type="evidence" value="ECO:0007669"/>
    <property type="project" value="TreeGrafter"/>
</dbReference>
<dbReference type="GO" id="GO:0006535">
    <property type="term" value="P:cysteine biosynthetic process from serine"/>
    <property type="evidence" value="ECO:0007669"/>
    <property type="project" value="TreeGrafter"/>
</dbReference>
<dbReference type="PANTHER" id="PTHR43797:SF2">
    <property type="entry name" value="HOMOCYSTEINE_CYSTEINE SYNTHASE"/>
    <property type="match status" value="1"/>
</dbReference>
<organism evidence="8 9">
    <name type="scientific">Natronorubrum halalkaliphilum</name>
    <dbReference type="NCBI Taxonomy" id="2691917"/>
    <lineage>
        <taxon>Archaea</taxon>
        <taxon>Methanobacteriati</taxon>
        <taxon>Methanobacteriota</taxon>
        <taxon>Stenosarchaea group</taxon>
        <taxon>Halobacteria</taxon>
        <taxon>Halobacteriales</taxon>
        <taxon>Natrialbaceae</taxon>
        <taxon>Natronorubrum</taxon>
    </lineage>
</organism>
<dbReference type="NCBIfam" id="TIGR01326">
    <property type="entry name" value="OAH_OAS_sulfhy"/>
    <property type="match status" value="1"/>
</dbReference>
<feature type="compositionally biased region" description="Basic and acidic residues" evidence="6">
    <location>
        <begin position="90"/>
        <end position="100"/>
    </location>
</feature>
<accession>A0A6B0VPP2</accession>
<name>A0A6B0VPP2_9EURY</name>
<dbReference type="EMBL" id="WUYX01000053">
    <property type="protein sequence ID" value="MXV63600.1"/>
    <property type="molecule type" value="Genomic_DNA"/>
</dbReference>
<dbReference type="InterPro" id="IPR000182">
    <property type="entry name" value="GNAT_dom"/>
</dbReference>
<comment type="cofactor">
    <cofactor evidence="1">
        <name>pyridoxal 5'-phosphate</name>
        <dbReference type="ChEBI" id="CHEBI:597326"/>
    </cofactor>
</comment>
<evidence type="ECO:0000256" key="6">
    <source>
        <dbReference type="SAM" id="MobiDB-lite"/>
    </source>
</evidence>
<reference evidence="8 9" key="1">
    <citation type="submission" date="2020-01" db="EMBL/GenBank/DDBJ databases">
        <title>Natronorubrum sp. JWXQ-INN 674 isolated from Inner Mongolia Autonomous Region of China.</title>
        <authorList>
            <person name="Xue Q."/>
        </authorList>
    </citation>
    <scope>NUCLEOTIDE SEQUENCE [LARGE SCALE GENOMIC DNA]</scope>
    <source>
        <strain evidence="8 9">JWXQ-INN-674</strain>
    </source>
</reference>
<dbReference type="CDD" id="cd04301">
    <property type="entry name" value="NAT_SF"/>
    <property type="match status" value="1"/>
</dbReference>